<reference evidence="1" key="1">
    <citation type="journal article" date="2019" name="BMC Genomics">
        <title>A new reference genome for Sorghum bicolor reveals high levels of sequence similarity between sweet and grain genotypes: implications for the genetics of sugar metabolism.</title>
        <authorList>
            <person name="Cooper E.A."/>
            <person name="Brenton Z.W."/>
            <person name="Flinn B.S."/>
            <person name="Jenkins J."/>
            <person name="Shu S."/>
            <person name="Flowers D."/>
            <person name="Luo F."/>
            <person name="Wang Y."/>
            <person name="Xia P."/>
            <person name="Barry K."/>
            <person name="Daum C."/>
            <person name="Lipzen A."/>
            <person name="Yoshinaga Y."/>
            <person name="Schmutz J."/>
            <person name="Saski C."/>
            <person name="Vermerris W."/>
            <person name="Kresovich S."/>
        </authorList>
    </citation>
    <scope>NUCLEOTIDE SEQUENCE</scope>
</reference>
<dbReference type="AlphaFoldDB" id="A0A921U8S3"/>
<evidence type="ECO:0000313" key="2">
    <source>
        <dbReference type="Proteomes" id="UP000807115"/>
    </source>
</evidence>
<sequence>MDPNPFIHFLSHSPRFRWLLRTDDGNEVQEAGKALEEIRYGASEAAVVEGTKSASISGSAHPSLPSRTEGIMMHGLFVTSEGDLKEAGKTVEEVGRDGVEVAPSVLAEKVNDKWGLAIILHWNEFRSSILMTAARAQPINSSKLFISQVV</sequence>
<dbReference type="EMBL" id="CM027686">
    <property type="protein sequence ID" value="KAG0522639.1"/>
    <property type="molecule type" value="Genomic_DNA"/>
</dbReference>
<name>A0A921U8S3_SORBI</name>
<dbReference type="Proteomes" id="UP000807115">
    <property type="component" value="Chromosome 7"/>
</dbReference>
<organism evidence="1 2">
    <name type="scientific">Sorghum bicolor</name>
    <name type="common">Sorghum</name>
    <name type="synonym">Sorghum vulgare</name>
    <dbReference type="NCBI Taxonomy" id="4558"/>
    <lineage>
        <taxon>Eukaryota</taxon>
        <taxon>Viridiplantae</taxon>
        <taxon>Streptophyta</taxon>
        <taxon>Embryophyta</taxon>
        <taxon>Tracheophyta</taxon>
        <taxon>Spermatophyta</taxon>
        <taxon>Magnoliopsida</taxon>
        <taxon>Liliopsida</taxon>
        <taxon>Poales</taxon>
        <taxon>Poaceae</taxon>
        <taxon>PACMAD clade</taxon>
        <taxon>Panicoideae</taxon>
        <taxon>Andropogonodae</taxon>
        <taxon>Andropogoneae</taxon>
        <taxon>Sorghinae</taxon>
        <taxon>Sorghum</taxon>
    </lineage>
</organism>
<proteinExistence type="predicted"/>
<accession>A0A921U8S3</accession>
<evidence type="ECO:0000313" key="1">
    <source>
        <dbReference type="EMBL" id="KAG0522639.1"/>
    </source>
</evidence>
<comment type="caution">
    <text evidence="1">The sequence shown here is derived from an EMBL/GenBank/DDBJ whole genome shotgun (WGS) entry which is preliminary data.</text>
</comment>
<reference evidence="1" key="2">
    <citation type="submission" date="2020-10" db="EMBL/GenBank/DDBJ databases">
        <authorList>
            <person name="Cooper E.A."/>
            <person name="Brenton Z.W."/>
            <person name="Flinn B.S."/>
            <person name="Jenkins J."/>
            <person name="Shu S."/>
            <person name="Flowers D."/>
            <person name="Luo F."/>
            <person name="Wang Y."/>
            <person name="Xia P."/>
            <person name="Barry K."/>
            <person name="Daum C."/>
            <person name="Lipzen A."/>
            <person name="Yoshinaga Y."/>
            <person name="Schmutz J."/>
            <person name="Saski C."/>
            <person name="Vermerris W."/>
            <person name="Kresovich S."/>
        </authorList>
    </citation>
    <scope>NUCLEOTIDE SEQUENCE</scope>
</reference>
<protein>
    <submittedName>
        <fullName evidence="1">Uncharacterized protein</fullName>
    </submittedName>
</protein>
<gene>
    <name evidence="1" type="ORF">BDA96_07G054700</name>
</gene>